<sequence>MSEQDQFPLTADNLNNEQEPQIFQLRLFVTGASPNSSRAISNLKDICETHLKDNYDLEIIDVYQQPLIAETEQIIALPLLIKKAPGIERRLIGDMSNTGKVLKGLGLHTEN</sequence>
<protein>
    <submittedName>
        <fullName evidence="2">Circadian clock KaiB family protein</fullName>
    </submittedName>
</protein>
<organism evidence="2 3">
    <name type="scientific">Mucilaginibacter sabulilitoris</name>
    <dbReference type="NCBI Taxonomy" id="1173583"/>
    <lineage>
        <taxon>Bacteria</taxon>
        <taxon>Pseudomonadati</taxon>
        <taxon>Bacteroidota</taxon>
        <taxon>Sphingobacteriia</taxon>
        <taxon>Sphingobacteriales</taxon>
        <taxon>Sphingobacteriaceae</taxon>
        <taxon>Mucilaginibacter</taxon>
    </lineage>
</organism>
<evidence type="ECO:0000313" key="2">
    <source>
        <dbReference type="EMBL" id="WPU91172.1"/>
    </source>
</evidence>
<proteinExistence type="predicted"/>
<dbReference type="SUPFAM" id="SSF52833">
    <property type="entry name" value="Thioredoxin-like"/>
    <property type="match status" value="1"/>
</dbReference>
<dbReference type="RefSeq" id="WP_321560340.1">
    <property type="nucleotide sequence ID" value="NZ_CP139558.1"/>
</dbReference>
<dbReference type="PANTHER" id="PTHR41709">
    <property type="entry name" value="KAIB-LIKE PROTEIN 1"/>
    <property type="match status" value="1"/>
</dbReference>
<evidence type="ECO:0000313" key="3">
    <source>
        <dbReference type="Proteomes" id="UP001324380"/>
    </source>
</evidence>
<dbReference type="Pfam" id="PF07689">
    <property type="entry name" value="KaiB"/>
    <property type="match status" value="1"/>
</dbReference>
<dbReference type="InterPro" id="IPR036249">
    <property type="entry name" value="Thioredoxin-like_sf"/>
</dbReference>
<dbReference type="CDD" id="cd02978">
    <property type="entry name" value="KaiB_like"/>
    <property type="match status" value="1"/>
</dbReference>
<reference evidence="2 3" key="1">
    <citation type="submission" date="2023-11" db="EMBL/GenBank/DDBJ databases">
        <title>Analysis of the Genomes of Mucilaginibacter gossypii cycad 4 and M. sabulilitoris SNA2: microbes with the potential for plant growth promotion.</title>
        <authorList>
            <person name="Hirsch A.M."/>
            <person name="Humm E."/>
            <person name="Rubbi M."/>
            <person name="Del Vecchio G."/>
            <person name="Ha S.M."/>
            <person name="Pellegrini M."/>
            <person name="Gunsalus R.P."/>
        </authorList>
    </citation>
    <scope>NUCLEOTIDE SEQUENCE [LARGE SCALE GENOMIC DNA]</scope>
    <source>
        <strain evidence="2 3">SNA2</strain>
    </source>
</reference>
<gene>
    <name evidence="2" type="ORF">SNE25_17790</name>
</gene>
<dbReference type="Proteomes" id="UP001324380">
    <property type="component" value="Chromosome"/>
</dbReference>
<dbReference type="PANTHER" id="PTHR41709:SF2">
    <property type="entry name" value="CIRCADIAN CLOCK PROTEIN KAIB2"/>
    <property type="match status" value="1"/>
</dbReference>
<accession>A0ABZ0TD92</accession>
<dbReference type="InterPro" id="IPR011649">
    <property type="entry name" value="KaiB_domain"/>
</dbReference>
<dbReference type="EMBL" id="CP139558">
    <property type="protein sequence ID" value="WPU91172.1"/>
    <property type="molecule type" value="Genomic_DNA"/>
</dbReference>
<dbReference type="SMART" id="SM01248">
    <property type="entry name" value="KaiB"/>
    <property type="match status" value="1"/>
</dbReference>
<evidence type="ECO:0000259" key="1">
    <source>
        <dbReference type="SMART" id="SM01248"/>
    </source>
</evidence>
<dbReference type="Gene3D" id="3.40.30.10">
    <property type="entry name" value="Glutaredoxin"/>
    <property type="match status" value="1"/>
</dbReference>
<feature type="domain" description="KaiB" evidence="1">
    <location>
        <begin position="26"/>
        <end position="107"/>
    </location>
</feature>
<keyword evidence="3" id="KW-1185">Reference proteome</keyword>
<dbReference type="InterPro" id="IPR039022">
    <property type="entry name" value="KaiB-like"/>
</dbReference>
<name>A0ABZ0TD92_9SPHI</name>